<evidence type="ECO:0000313" key="4">
    <source>
        <dbReference type="Proteomes" id="UP000245609"/>
    </source>
</evidence>
<protein>
    <recommendedName>
        <fullName evidence="2">PITH domain-containing protein</fullName>
    </recommendedName>
</protein>
<dbReference type="OrthoDB" id="10263751at2759"/>
<reference evidence="3 4" key="1">
    <citation type="journal article" date="2018" name="MBio">
        <title>Comparative Genomics Reveals the Core Gene Toolbox for the Fungus-Insect Symbiosis.</title>
        <authorList>
            <person name="Wang Y."/>
            <person name="Stata M."/>
            <person name="Wang W."/>
            <person name="Stajich J.E."/>
            <person name="White M.M."/>
            <person name="Moncalvo J.M."/>
        </authorList>
    </citation>
    <scope>NUCLEOTIDE SEQUENCE [LARGE SCALE GENOMIC DNA]</scope>
    <source>
        <strain evidence="3 4">SC-DP-2</strain>
    </source>
</reference>
<evidence type="ECO:0000259" key="2">
    <source>
        <dbReference type="PROSITE" id="PS51532"/>
    </source>
</evidence>
<evidence type="ECO:0000313" key="3">
    <source>
        <dbReference type="EMBL" id="PVV02708.1"/>
    </source>
</evidence>
<gene>
    <name evidence="3" type="ORF">BB560_002836</name>
</gene>
<keyword evidence="4" id="KW-1185">Reference proteome</keyword>
<organism evidence="3 4">
    <name type="scientific">Smittium megazygosporum</name>
    <dbReference type="NCBI Taxonomy" id="133381"/>
    <lineage>
        <taxon>Eukaryota</taxon>
        <taxon>Fungi</taxon>
        <taxon>Fungi incertae sedis</taxon>
        <taxon>Zoopagomycota</taxon>
        <taxon>Kickxellomycotina</taxon>
        <taxon>Harpellomycetes</taxon>
        <taxon>Harpellales</taxon>
        <taxon>Legeriomycetaceae</taxon>
        <taxon>Smittium</taxon>
    </lineage>
</organism>
<dbReference type="STRING" id="133381.A0A2T9ZDM8"/>
<dbReference type="AlphaFoldDB" id="A0A2T9ZDM8"/>
<dbReference type="InterPro" id="IPR010400">
    <property type="entry name" value="PITH_dom"/>
</dbReference>
<dbReference type="GO" id="GO:0005737">
    <property type="term" value="C:cytoplasm"/>
    <property type="evidence" value="ECO:0007669"/>
    <property type="project" value="UniProtKB-ARBA"/>
</dbReference>
<keyword evidence="1" id="KW-1015">Disulfide bond</keyword>
<dbReference type="InterPro" id="IPR008979">
    <property type="entry name" value="Galactose-bd-like_sf"/>
</dbReference>
<dbReference type="PANTHER" id="PTHR46115">
    <property type="entry name" value="THIOREDOXIN-LIKE PROTEIN 1"/>
    <property type="match status" value="1"/>
</dbReference>
<dbReference type="SUPFAM" id="SSF49785">
    <property type="entry name" value="Galactose-binding domain-like"/>
    <property type="match status" value="1"/>
</dbReference>
<dbReference type="Gene3D" id="2.60.120.470">
    <property type="entry name" value="PITH domain"/>
    <property type="match status" value="1"/>
</dbReference>
<proteinExistence type="predicted"/>
<name>A0A2T9ZDM8_9FUNG</name>
<dbReference type="Proteomes" id="UP000245609">
    <property type="component" value="Unassembled WGS sequence"/>
</dbReference>
<dbReference type="Pfam" id="PF06201">
    <property type="entry name" value="PITH"/>
    <property type="match status" value="1"/>
</dbReference>
<accession>A0A2T9ZDM8</accession>
<dbReference type="EMBL" id="MBFS01000355">
    <property type="protein sequence ID" value="PVV02708.1"/>
    <property type="molecule type" value="Genomic_DNA"/>
</dbReference>
<comment type="caution">
    <text evidence="3">The sequence shown here is derived from an EMBL/GenBank/DDBJ whole genome shotgun (WGS) entry which is preliminary data.</text>
</comment>
<feature type="domain" description="PITH" evidence="2">
    <location>
        <begin position="67"/>
        <end position="236"/>
    </location>
</feature>
<sequence>MQSGFARMAQKYQNVVFGEIDLDSKMKATASIQKDQLPVVQIDEIIAAEPKDVEAKLAKYINYTTKLDIKSASVHSDLQSYIIKSQLECLNYSKENPLESIITENDSYLESDVDEQLLISIAFNQPVKLYGIKIIPAKDKVGNAPKSIKLYSNARNLGFSDAESIDATDSIELDSSYYNDPDIIKLRYVRFQNTNTLSIFIENNIDDDDVTIVNQIVFIGTPVESNDFSVVTKKTE</sequence>
<dbReference type="PROSITE" id="PS51532">
    <property type="entry name" value="PITH"/>
    <property type="match status" value="1"/>
</dbReference>
<dbReference type="InterPro" id="IPR037047">
    <property type="entry name" value="PITH_dom_sf"/>
</dbReference>
<evidence type="ECO:0000256" key="1">
    <source>
        <dbReference type="ARBA" id="ARBA00023157"/>
    </source>
</evidence>